<dbReference type="Pfam" id="PF15608">
    <property type="entry name" value="PELOTA_1"/>
    <property type="match status" value="1"/>
</dbReference>
<feature type="domain" description="PELOTA RNA-binding" evidence="2">
    <location>
        <begin position="281"/>
        <end position="360"/>
    </location>
</feature>
<dbReference type="AlphaFoldDB" id="A0A502GMZ2"/>
<evidence type="ECO:0000259" key="2">
    <source>
        <dbReference type="Pfam" id="PF15608"/>
    </source>
</evidence>
<evidence type="ECO:0000313" key="3">
    <source>
        <dbReference type="EMBL" id="TPG63234.1"/>
    </source>
</evidence>
<gene>
    <name evidence="3" type="ORF">EAH77_06545</name>
</gene>
<reference evidence="3 4" key="1">
    <citation type="journal article" date="2019" name="Environ. Microbiol.">
        <title>Species interactions and distinct microbial communities in high Arctic permafrost affected cryosols are associated with the CH4 and CO2 gas fluxes.</title>
        <authorList>
            <person name="Altshuler I."/>
            <person name="Hamel J."/>
            <person name="Turney S."/>
            <person name="Magnuson E."/>
            <person name="Levesque R."/>
            <person name="Greer C."/>
            <person name="Whyte L.G."/>
        </authorList>
    </citation>
    <scope>NUCLEOTIDE SEQUENCE [LARGE SCALE GENOMIC DNA]</scope>
    <source>
        <strain evidence="3 4">E4</strain>
    </source>
</reference>
<dbReference type="RefSeq" id="WP_140470998.1">
    <property type="nucleotide sequence ID" value="NZ_RCZD01000003.1"/>
</dbReference>
<feature type="domain" description="Cysteine protease StiP N-terminal" evidence="1">
    <location>
        <begin position="14"/>
        <end position="253"/>
    </location>
</feature>
<dbReference type="Pfam" id="PF11202">
    <property type="entry name" value="StiP"/>
    <property type="match status" value="1"/>
</dbReference>
<comment type="caution">
    <text evidence="3">The sequence shown here is derived from an EMBL/GenBank/DDBJ whole genome shotgun (WGS) entry which is preliminary data.</text>
</comment>
<sequence>MLQPEFTPHTLLSGSYPPGDIHFLLAPAQIAFTSVAEKERLIQSGEKHYSEMLSQEPLPSEKHLSLYHHAMTDFGPRLAREVTALAKGLAAQITARPIVLTSLVRAGVPLGVCLLHALRDMQVEVVHYGISIIRDRGLDERALTHITRQHGSAGVVFIDGWTGKGAISRQLSASLAERPEFGLPPRLAVLADPGGCAWLSASGEDWLMPFGILGAPISGLVSRSLWRESGFHASMFCQHLQAFDLSQDFVAQVDFLRRQQTEDVPAATRRDEEKAHLKQLSRQVITRLAEHFEIRSVNHIKPGIAEATRAVMRRVPDHVLVASKQDKSVALLVHLAESQDIRVEEVGAEIGIYRAVTLIKHIA</sequence>
<protein>
    <submittedName>
        <fullName evidence="3">Uncharacterized protein</fullName>
    </submittedName>
</protein>
<dbReference type="OrthoDB" id="1663315at2"/>
<evidence type="ECO:0000313" key="4">
    <source>
        <dbReference type="Proteomes" id="UP000317663"/>
    </source>
</evidence>
<accession>A0A502GMZ2</accession>
<evidence type="ECO:0000259" key="1">
    <source>
        <dbReference type="Pfam" id="PF11202"/>
    </source>
</evidence>
<proteinExistence type="predicted"/>
<dbReference type="InterPro" id="IPR048336">
    <property type="entry name" value="StiP-like"/>
</dbReference>
<name>A0A502GMZ2_9GAMM</name>
<keyword evidence="4" id="KW-1185">Reference proteome</keyword>
<dbReference type="EMBL" id="RCZD01000003">
    <property type="protein sequence ID" value="TPG63234.1"/>
    <property type="molecule type" value="Genomic_DNA"/>
</dbReference>
<dbReference type="PIRSF" id="PIRSF020979">
    <property type="entry name" value="UCP020979"/>
    <property type="match status" value="1"/>
</dbReference>
<dbReference type="InterPro" id="IPR011215">
    <property type="entry name" value="StiP_N"/>
</dbReference>
<organism evidence="3 4">
    <name type="scientific">Ewingella americana</name>
    <dbReference type="NCBI Taxonomy" id="41202"/>
    <lineage>
        <taxon>Bacteria</taxon>
        <taxon>Pseudomonadati</taxon>
        <taxon>Pseudomonadota</taxon>
        <taxon>Gammaproteobacteria</taxon>
        <taxon>Enterobacterales</taxon>
        <taxon>Yersiniaceae</taxon>
        <taxon>Ewingella</taxon>
    </lineage>
</organism>
<dbReference type="Proteomes" id="UP000317663">
    <property type="component" value="Unassembled WGS sequence"/>
</dbReference>
<dbReference type="InterPro" id="IPR028157">
    <property type="entry name" value="PELOTA_dom"/>
</dbReference>